<dbReference type="Pfam" id="PF12867">
    <property type="entry name" value="DinB_2"/>
    <property type="match status" value="1"/>
</dbReference>
<dbReference type="OrthoDB" id="9793216at2"/>
<sequence>MTARPQPDEYQPYAETYVSQVPHDKDVLTVLAESLKHTYELFTGIDSEKAMYAYALNKWTIKEVLGHMIDTERVFAFRAFCFSREEAVLPGFDQDVYVNNTDYNARSIQDLAEEFRVTRLSNLYMFKSLTNAQLNRRGTAIGFAVSVRALLFCAAGHELHHIKILKERYLLIKKRHLFTRDAAFLLTILI</sequence>
<organism evidence="2 3">
    <name type="scientific">Mucilaginibacter pallidiroseus</name>
    <dbReference type="NCBI Taxonomy" id="2599295"/>
    <lineage>
        <taxon>Bacteria</taxon>
        <taxon>Pseudomonadati</taxon>
        <taxon>Bacteroidota</taxon>
        <taxon>Sphingobacteriia</taxon>
        <taxon>Sphingobacteriales</taxon>
        <taxon>Sphingobacteriaceae</taxon>
        <taxon>Mucilaginibacter</taxon>
    </lineage>
</organism>
<evidence type="ECO:0000259" key="1">
    <source>
        <dbReference type="Pfam" id="PF12867"/>
    </source>
</evidence>
<evidence type="ECO:0000313" key="2">
    <source>
        <dbReference type="EMBL" id="TWR30530.1"/>
    </source>
</evidence>
<dbReference type="SUPFAM" id="SSF109854">
    <property type="entry name" value="DinB/YfiT-like putative metalloenzymes"/>
    <property type="match status" value="1"/>
</dbReference>
<accession>A0A563UGL3</accession>
<dbReference type="EMBL" id="VOEJ01000002">
    <property type="protein sequence ID" value="TWR30530.1"/>
    <property type="molecule type" value="Genomic_DNA"/>
</dbReference>
<feature type="domain" description="DinB-like" evidence="1">
    <location>
        <begin position="36"/>
        <end position="163"/>
    </location>
</feature>
<dbReference type="RefSeq" id="WP_146380988.1">
    <property type="nucleotide sequence ID" value="NZ_VOEJ01000002.1"/>
</dbReference>
<dbReference type="Gene3D" id="1.20.120.450">
    <property type="entry name" value="dinb family like domain"/>
    <property type="match status" value="1"/>
</dbReference>
<gene>
    <name evidence="2" type="ORF">FPZ43_06215</name>
</gene>
<reference evidence="2 3" key="1">
    <citation type="submission" date="2019-07" db="EMBL/GenBank/DDBJ databases">
        <authorList>
            <person name="Kim J."/>
        </authorList>
    </citation>
    <scope>NUCLEOTIDE SEQUENCE [LARGE SCALE GENOMIC DNA]</scope>
    <source>
        <strain evidence="3">dk17</strain>
    </source>
</reference>
<name>A0A563UGL3_9SPHI</name>
<dbReference type="InterPro" id="IPR034660">
    <property type="entry name" value="DinB/YfiT-like"/>
</dbReference>
<evidence type="ECO:0000313" key="3">
    <source>
        <dbReference type="Proteomes" id="UP000320042"/>
    </source>
</evidence>
<proteinExistence type="predicted"/>
<protein>
    <submittedName>
        <fullName evidence="2">DinB family protein</fullName>
    </submittedName>
</protein>
<dbReference type="InterPro" id="IPR024775">
    <property type="entry name" value="DinB-like"/>
</dbReference>
<keyword evidence="3" id="KW-1185">Reference proteome</keyword>
<comment type="caution">
    <text evidence="2">The sequence shown here is derived from an EMBL/GenBank/DDBJ whole genome shotgun (WGS) entry which is preliminary data.</text>
</comment>
<dbReference type="AlphaFoldDB" id="A0A563UGL3"/>
<dbReference type="Proteomes" id="UP000320042">
    <property type="component" value="Unassembled WGS sequence"/>
</dbReference>